<evidence type="ECO:0000259" key="1">
    <source>
        <dbReference type="Pfam" id="PF19054"/>
    </source>
</evidence>
<feature type="domain" description="DUF5753" evidence="1">
    <location>
        <begin position="1"/>
        <end position="71"/>
    </location>
</feature>
<gene>
    <name evidence="2" type="ORF">KCV87_20695</name>
</gene>
<reference evidence="2" key="1">
    <citation type="submission" date="2021-04" db="EMBL/GenBank/DDBJ databases">
        <title>Genomic sequence of Actinosynnema pretiosum subsp. pretiosum ATCC 31280 (C-14919).</title>
        <authorList>
            <person name="Bai L."/>
            <person name="Wang X."/>
            <person name="Xiao Y."/>
        </authorList>
    </citation>
    <scope>NUCLEOTIDE SEQUENCE</scope>
    <source>
        <strain evidence="2">ATCC 31280</strain>
    </source>
</reference>
<accession>A0AA45L2I3</accession>
<evidence type="ECO:0000313" key="2">
    <source>
        <dbReference type="EMBL" id="QUF01943.1"/>
    </source>
</evidence>
<evidence type="ECO:0000313" key="3">
    <source>
        <dbReference type="Proteomes" id="UP000677152"/>
    </source>
</evidence>
<sequence>MARQARLTGTNPPELVLVVREAVLEAPVGTAAVRRGQLAHLKRLVDEGRSVLKVVRELLDVALPPAESVGLLDRV</sequence>
<dbReference type="AlphaFoldDB" id="A0AA45L2I3"/>
<dbReference type="Proteomes" id="UP000677152">
    <property type="component" value="Chromosome"/>
</dbReference>
<dbReference type="Pfam" id="PF19054">
    <property type="entry name" value="DUF5753"/>
    <property type="match status" value="1"/>
</dbReference>
<organism evidence="2 3">
    <name type="scientific">Actinosynnema pretiosum subsp. pretiosum</name>
    <dbReference type="NCBI Taxonomy" id="103721"/>
    <lineage>
        <taxon>Bacteria</taxon>
        <taxon>Bacillati</taxon>
        <taxon>Actinomycetota</taxon>
        <taxon>Actinomycetes</taxon>
        <taxon>Pseudonocardiales</taxon>
        <taxon>Pseudonocardiaceae</taxon>
        <taxon>Actinosynnema</taxon>
    </lineage>
</organism>
<name>A0AA45L2I3_9PSEU</name>
<dbReference type="InterPro" id="IPR043917">
    <property type="entry name" value="DUF5753"/>
</dbReference>
<dbReference type="EMBL" id="CP073249">
    <property type="protein sequence ID" value="QUF01943.1"/>
    <property type="molecule type" value="Genomic_DNA"/>
</dbReference>
<protein>
    <recommendedName>
        <fullName evidence="1">DUF5753 domain-containing protein</fullName>
    </recommendedName>
</protein>
<proteinExistence type="predicted"/>